<keyword evidence="2" id="KW-1185">Reference proteome</keyword>
<organism evidence="1 2">
    <name type="scientific">Characodon lateralis</name>
    <dbReference type="NCBI Taxonomy" id="208331"/>
    <lineage>
        <taxon>Eukaryota</taxon>
        <taxon>Metazoa</taxon>
        <taxon>Chordata</taxon>
        <taxon>Craniata</taxon>
        <taxon>Vertebrata</taxon>
        <taxon>Euteleostomi</taxon>
        <taxon>Actinopterygii</taxon>
        <taxon>Neopterygii</taxon>
        <taxon>Teleostei</taxon>
        <taxon>Neoteleostei</taxon>
        <taxon>Acanthomorphata</taxon>
        <taxon>Ovalentaria</taxon>
        <taxon>Atherinomorphae</taxon>
        <taxon>Cyprinodontiformes</taxon>
        <taxon>Goodeidae</taxon>
        <taxon>Characodon</taxon>
    </lineage>
</organism>
<evidence type="ECO:0000313" key="2">
    <source>
        <dbReference type="Proteomes" id="UP001352852"/>
    </source>
</evidence>
<reference evidence="1 2" key="1">
    <citation type="submission" date="2021-06" db="EMBL/GenBank/DDBJ databases">
        <authorList>
            <person name="Palmer J.M."/>
        </authorList>
    </citation>
    <scope>NUCLEOTIDE SEQUENCE [LARGE SCALE GENOMIC DNA]</scope>
    <source>
        <strain evidence="1 2">CL_MEX2019</strain>
        <tissue evidence="1">Muscle</tissue>
    </source>
</reference>
<evidence type="ECO:0000313" key="1">
    <source>
        <dbReference type="EMBL" id="MED6263577.1"/>
    </source>
</evidence>
<name>A0ABU7CKT5_9TELE</name>
<sequence>MAQGCLQLDAPPAKSAPLSAFFRHRDAETAFVVLSSAEYVQELHACWTDTRTYSRPMVNGRALAGMHEVPSLGWAACPLSNLPLPLLLFLLMRRRGPLSTTAMSCHGQFTL</sequence>
<protein>
    <submittedName>
        <fullName evidence="1">Uncharacterized protein</fullName>
    </submittedName>
</protein>
<gene>
    <name evidence="1" type="ORF">CHARACLAT_005926</name>
</gene>
<dbReference type="EMBL" id="JAHUTJ010000297">
    <property type="protein sequence ID" value="MED6263577.1"/>
    <property type="molecule type" value="Genomic_DNA"/>
</dbReference>
<comment type="caution">
    <text evidence="1">The sequence shown here is derived from an EMBL/GenBank/DDBJ whole genome shotgun (WGS) entry which is preliminary data.</text>
</comment>
<accession>A0ABU7CKT5</accession>
<dbReference type="Proteomes" id="UP001352852">
    <property type="component" value="Unassembled WGS sequence"/>
</dbReference>
<proteinExistence type="predicted"/>